<dbReference type="Gene3D" id="2.40.40.20">
    <property type="match status" value="1"/>
</dbReference>
<name>A0A518GNI2_9PLAN</name>
<dbReference type="InterPro" id="IPR006657">
    <property type="entry name" value="MoPterin_dinucl-bd_dom"/>
</dbReference>
<dbReference type="PIRSF" id="PIRSF000144">
    <property type="entry name" value="CbbBc"/>
    <property type="match status" value="1"/>
</dbReference>
<dbReference type="Pfam" id="PF01568">
    <property type="entry name" value="Molydop_binding"/>
    <property type="match status" value="1"/>
</dbReference>
<dbReference type="RefSeq" id="WP_145299017.1">
    <property type="nucleotide sequence ID" value="NZ_CP036299.1"/>
</dbReference>
<dbReference type="InterPro" id="IPR010046">
    <property type="entry name" value="Mopterin_OxRdtse_a_bac"/>
</dbReference>
<dbReference type="Proteomes" id="UP000315349">
    <property type="component" value="Chromosome"/>
</dbReference>
<keyword evidence="3" id="KW-0411">Iron-sulfur</keyword>
<dbReference type="NCBIfam" id="TIGR01701">
    <property type="entry name" value="Fdhalpha-like"/>
    <property type="match status" value="1"/>
</dbReference>
<dbReference type="GO" id="GO:0030151">
    <property type="term" value="F:molybdenum ion binding"/>
    <property type="evidence" value="ECO:0007669"/>
    <property type="project" value="InterPro"/>
</dbReference>
<proteinExistence type="predicted"/>
<dbReference type="InterPro" id="IPR009010">
    <property type="entry name" value="Asp_de-COase-like_dom_sf"/>
</dbReference>
<evidence type="ECO:0000256" key="1">
    <source>
        <dbReference type="ARBA" id="ARBA00022723"/>
    </source>
</evidence>
<dbReference type="EMBL" id="CP036299">
    <property type="protein sequence ID" value="QDV30136.1"/>
    <property type="molecule type" value="Genomic_DNA"/>
</dbReference>
<dbReference type="SUPFAM" id="SSF53706">
    <property type="entry name" value="Formate dehydrogenase/DMSO reductase, domains 1-3"/>
    <property type="match status" value="1"/>
</dbReference>
<dbReference type="KEGG" id="peh:Spb1_20640"/>
<dbReference type="Gene3D" id="3.40.50.740">
    <property type="match status" value="1"/>
</dbReference>
<dbReference type="Gene3D" id="3.40.228.10">
    <property type="entry name" value="Dimethylsulfoxide Reductase, domain 2"/>
    <property type="match status" value="1"/>
</dbReference>
<dbReference type="InterPro" id="IPR050123">
    <property type="entry name" value="Prok_molybdopt-oxidoreductase"/>
</dbReference>
<evidence type="ECO:0000313" key="7">
    <source>
        <dbReference type="Proteomes" id="UP000315349"/>
    </source>
</evidence>
<dbReference type="GO" id="GO:0008863">
    <property type="term" value="F:formate dehydrogenase (NAD+) activity"/>
    <property type="evidence" value="ECO:0007669"/>
    <property type="project" value="InterPro"/>
</dbReference>
<dbReference type="GO" id="GO:0051539">
    <property type="term" value="F:4 iron, 4 sulfur cluster binding"/>
    <property type="evidence" value="ECO:0007669"/>
    <property type="project" value="InterPro"/>
</dbReference>
<dbReference type="GO" id="GO:0045333">
    <property type="term" value="P:cellular respiration"/>
    <property type="evidence" value="ECO:0007669"/>
    <property type="project" value="UniProtKB-ARBA"/>
</dbReference>
<dbReference type="AlphaFoldDB" id="A0A518GNI2"/>
<keyword evidence="7" id="KW-1185">Reference proteome</keyword>
<dbReference type="GO" id="GO:0016020">
    <property type="term" value="C:membrane"/>
    <property type="evidence" value="ECO:0007669"/>
    <property type="project" value="TreeGrafter"/>
</dbReference>
<evidence type="ECO:0000256" key="2">
    <source>
        <dbReference type="ARBA" id="ARBA00023004"/>
    </source>
</evidence>
<dbReference type="Pfam" id="PF00384">
    <property type="entry name" value="Molybdopterin"/>
    <property type="match status" value="1"/>
</dbReference>
<dbReference type="PANTHER" id="PTHR43105:SF4">
    <property type="entry name" value="PROTEIN YDEP"/>
    <property type="match status" value="1"/>
</dbReference>
<gene>
    <name evidence="6" type="primary">fdhF</name>
    <name evidence="6" type="ORF">Spb1_20640</name>
</gene>
<organism evidence="6 7">
    <name type="scientific">Planctopirus ephydatiae</name>
    <dbReference type="NCBI Taxonomy" id="2528019"/>
    <lineage>
        <taxon>Bacteria</taxon>
        <taxon>Pseudomonadati</taxon>
        <taxon>Planctomycetota</taxon>
        <taxon>Planctomycetia</taxon>
        <taxon>Planctomycetales</taxon>
        <taxon>Planctomycetaceae</taxon>
        <taxon>Planctopirus</taxon>
    </lineage>
</organism>
<keyword evidence="1" id="KW-0479">Metal-binding</keyword>
<evidence type="ECO:0000259" key="5">
    <source>
        <dbReference type="Pfam" id="PF01568"/>
    </source>
</evidence>
<dbReference type="InterPro" id="IPR006656">
    <property type="entry name" value="Mopterin_OxRdtase"/>
</dbReference>
<sequence>MRKITTGGGWPAVLYTLRKAREMGGFWKMWQAMRSRNACKTCALGMGGQKGGMVNEAGSFPEVCKKSLQAMASDLQAGIRSDFWQKYSIGQLKSLSPRELEYCGRLVEPVIHEAGKSHYRPISWEDAFARIAERLKSVQPDETFWYFSGRSSNEAGFLLQLFARIYGTNNINNCSFYCHQASGVGLTSVLGTGTATITLEDVEHADCIFLIGGNPASNHPRLMSTLKHIRRRGGEVIVINPVIETGLVNFSVPSDPWSLLFGTKIASLYVQPQIGGDLALLTGIAKKILELGQYDPAFLTTACDGWSEWKQHLESIHWSEICEKSGVGIDEIHAIARRYAKSKNTVFAWTMGITHHAHGVENVEAIANLALMRGMVGRPHAGLMPIRGHSNIQGMGTVGVTPKLKDVIFERLQSTFQISLPQTPGRDTMACMDGSLNRELKFGFCLGGNLFGSNPDASYAAKSLSKLDQIVYLSTTLNTGHAHGLAQETIILPVLARDEEPEPTTQESMFNYMRLSDGGSPRHTGPLSEIHVIAEIAQRVLQRSGPIDWNEMKSAQKIRESLAKVVPGLESLATIGETKQEFQIPGRTFHTPTFPTPSGRAQIKCHELPSLMGAPGEFRLMTIRSEGQFNTVVYEDYDLYRNIDRRDVILMHPEDLQLAGLFDDQRVVVKSAAGEMVGIRTRAFKNIRPGNVMMYYPEANILVPRSLDPRSKTPAFKAIPVTIKAL</sequence>
<protein>
    <submittedName>
        <fullName evidence="6">Formate dehydrogenase H</fullName>
    </submittedName>
</protein>
<dbReference type="SUPFAM" id="SSF50692">
    <property type="entry name" value="ADC-like"/>
    <property type="match status" value="1"/>
</dbReference>
<feature type="domain" description="Molybdopterin dinucleotide-binding" evidence="5">
    <location>
        <begin position="618"/>
        <end position="719"/>
    </location>
</feature>
<dbReference type="OrthoDB" id="9805142at2"/>
<evidence type="ECO:0000256" key="3">
    <source>
        <dbReference type="ARBA" id="ARBA00023014"/>
    </source>
</evidence>
<evidence type="ECO:0000313" key="6">
    <source>
        <dbReference type="EMBL" id="QDV30136.1"/>
    </source>
</evidence>
<dbReference type="CDD" id="cd02787">
    <property type="entry name" value="MopB_CT_ydeP"/>
    <property type="match status" value="1"/>
</dbReference>
<evidence type="ECO:0000259" key="4">
    <source>
        <dbReference type="Pfam" id="PF00384"/>
    </source>
</evidence>
<dbReference type="PANTHER" id="PTHR43105">
    <property type="entry name" value="RESPIRATORY NITRATE REDUCTASE"/>
    <property type="match status" value="1"/>
</dbReference>
<reference evidence="6 7" key="1">
    <citation type="submission" date="2019-02" db="EMBL/GenBank/DDBJ databases">
        <title>Deep-cultivation of Planctomycetes and their phenomic and genomic characterization uncovers novel biology.</title>
        <authorList>
            <person name="Wiegand S."/>
            <person name="Jogler M."/>
            <person name="Boedeker C."/>
            <person name="Pinto D."/>
            <person name="Vollmers J."/>
            <person name="Rivas-Marin E."/>
            <person name="Kohn T."/>
            <person name="Peeters S.H."/>
            <person name="Heuer A."/>
            <person name="Rast P."/>
            <person name="Oberbeckmann S."/>
            <person name="Bunk B."/>
            <person name="Jeske O."/>
            <person name="Meyerdierks A."/>
            <person name="Storesund J.E."/>
            <person name="Kallscheuer N."/>
            <person name="Luecker S."/>
            <person name="Lage O.M."/>
            <person name="Pohl T."/>
            <person name="Merkel B.J."/>
            <person name="Hornburger P."/>
            <person name="Mueller R.-W."/>
            <person name="Bruemmer F."/>
            <person name="Labrenz M."/>
            <person name="Spormann A.M."/>
            <person name="Op den Camp H."/>
            <person name="Overmann J."/>
            <person name="Amann R."/>
            <person name="Jetten M.S.M."/>
            <person name="Mascher T."/>
            <person name="Medema M.H."/>
            <person name="Devos D.P."/>
            <person name="Kaster A.-K."/>
            <person name="Ovreas L."/>
            <person name="Rohde M."/>
            <person name="Galperin M.Y."/>
            <person name="Jogler C."/>
        </authorList>
    </citation>
    <scope>NUCLEOTIDE SEQUENCE [LARGE SCALE GENOMIC DNA]</scope>
    <source>
        <strain evidence="6 7">Spb1</strain>
    </source>
</reference>
<feature type="domain" description="Molybdopterin oxidoreductase" evidence="4">
    <location>
        <begin position="105"/>
        <end position="482"/>
    </location>
</feature>
<dbReference type="InterPro" id="IPR037951">
    <property type="entry name" value="MopB_CT_YdeP"/>
</dbReference>
<keyword evidence="2" id="KW-0408">Iron</keyword>
<dbReference type="GO" id="GO:0043546">
    <property type="term" value="F:molybdopterin cofactor binding"/>
    <property type="evidence" value="ECO:0007669"/>
    <property type="project" value="InterPro"/>
</dbReference>
<accession>A0A518GNI2</accession>